<keyword evidence="2" id="KW-1185">Reference proteome</keyword>
<organism evidence="1 2">
    <name type="scientific">Methylorubrum rhodinum</name>
    <dbReference type="NCBI Taxonomy" id="29428"/>
    <lineage>
        <taxon>Bacteria</taxon>
        <taxon>Pseudomonadati</taxon>
        <taxon>Pseudomonadota</taxon>
        <taxon>Alphaproteobacteria</taxon>
        <taxon>Hyphomicrobiales</taxon>
        <taxon>Methylobacteriaceae</taxon>
        <taxon>Methylorubrum</taxon>
    </lineage>
</organism>
<sequence>MPYKYRMHAVLTTDTFEADAAAAGVSEDEIVAMVSWLAANPQDGAVMRGTGGARKVRFAGKGKGKSGGYRTIHYYGGGDIPVFLLALIDKGERDNLSKAERNALAVELSQLADDYRAGVAARLATLRRRR</sequence>
<evidence type="ECO:0000313" key="2">
    <source>
        <dbReference type="Proteomes" id="UP000583454"/>
    </source>
</evidence>
<reference evidence="1 2" key="1">
    <citation type="submission" date="2020-08" db="EMBL/GenBank/DDBJ databases">
        <title>Genomic Encyclopedia of Type Strains, Phase IV (KMG-IV): sequencing the most valuable type-strain genomes for metagenomic binning, comparative biology and taxonomic classification.</title>
        <authorList>
            <person name="Goeker M."/>
        </authorList>
    </citation>
    <scope>NUCLEOTIDE SEQUENCE [LARGE SCALE GENOMIC DNA]</scope>
    <source>
        <strain evidence="1 2">DSM 2163</strain>
    </source>
</reference>
<protein>
    <recommendedName>
        <fullName evidence="3">Addiction module toxin RelE</fullName>
    </recommendedName>
</protein>
<accession>A0A840ZR25</accession>
<evidence type="ECO:0000313" key="1">
    <source>
        <dbReference type="EMBL" id="MBB5759331.1"/>
    </source>
</evidence>
<comment type="caution">
    <text evidence="1">The sequence shown here is derived from an EMBL/GenBank/DDBJ whole genome shotgun (WGS) entry which is preliminary data.</text>
</comment>
<evidence type="ECO:0008006" key="3">
    <source>
        <dbReference type="Google" id="ProtNLM"/>
    </source>
</evidence>
<proteinExistence type="predicted"/>
<dbReference type="EMBL" id="JACHOP010000022">
    <property type="protein sequence ID" value="MBB5759331.1"/>
    <property type="molecule type" value="Genomic_DNA"/>
</dbReference>
<name>A0A840ZR25_9HYPH</name>
<dbReference type="Proteomes" id="UP000583454">
    <property type="component" value="Unassembled WGS sequence"/>
</dbReference>
<dbReference type="AlphaFoldDB" id="A0A840ZR25"/>
<dbReference type="InterPro" id="IPR009387">
    <property type="entry name" value="HigB-2"/>
</dbReference>
<dbReference type="Pfam" id="PF06296">
    <property type="entry name" value="RelE"/>
    <property type="match status" value="1"/>
</dbReference>
<gene>
    <name evidence="1" type="ORF">HNR00_004065</name>
</gene>
<dbReference type="PIRSF" id="PIRSF039032">
    <property type="entry name" value="HigB-2"/>
    <property type="match status" value="1"/>
</dbReference>